<dbReference type="InterPro" id="IPR050300">
    <property type="entry name" value="GDXG_lipolytic_enzyme"/>
</dbReference>
<dbReference type="InterPro" id="IPR029058">
    <property type="entry name" value="AB_hydrolase_fold"/>
</dbReference>
<name>A0A6M1RVT0_9HYPH</name>
<dbReference type="Gene3D" id="3.40.50.1820">
    <property type="entry name" value="alpha/beta hydrolase"/>
    <property type="match status" value="1"/>
</dbReference>
<evidence type="ECO:0000259" key="2">
    <source>
        <dbReference type="Pfam" id="PF07859"/>
    </source>
</evidence>
<sequence>MTAQWGNIPFDRSAKPPVPMRLYEGKGKCKTPPLVLYLRGGAFLADDREEGERPVARALADAGAVVLEADYSSVSKNLFPQAMECAFAALQCLNSRRKQFGTAKSLLLVAGDEAGGNVAAGVALKARDQMQGELDGQILLSPMIDPMMASASFREADKIGMRERWSDGWSHYLGSQCGSQHPYAAPCLCSRLNGLAPALIVTAEDDPLRDEVRGYGDRLRSSGVSVRQHVFPAGSGWTGIYRDDGGEWMKALGAEFTGFVQELSA</sequence>
<dbReference type="Proteomes" id="UP000477849">
    <property type="component" value="Unassembled WGS sequence"/>
</dbReference>
<evidence type="ECO:0000256" key="1">
    <source>
        <dbReference type="ARBA" id="ARBA00022801"/>
    </source>
</evidence>
<organism evidence="3 4">
    <name type="scientific">Rhizobium daejeonense</name>
    <dbReference type="NCBI Taxonomy" id="240521"/>
    <lineage>
        <taxon>Bacteria</taxon>
        <taxon>Pseudomonadati</taxon>
        <taxon>Pseudomonadota</taxon>
        <taxon>Alphaproteobacteria</taxon>
        <taxon>Hyphomicrobiales</taxon>
        <taxon>Rhizobiaceae</taxon>
        <taxon>Rhizobium/Agrobacterium group</taxon>
        <taxon>Rhizobium</taxon>
    </lineage>
</organism>
<reference evidence="3 4" key="1">
    <citation type="submission" date="2020-02" db="EMBL/GenBank/DDBJ databases">
        <title>Genome sequence of the type strain CCBAU10050 of Rhizobium daejeonense.</title>
        <authorList>
            <person name="Gao J."/>
            <person name="Sun J."/>
        </authorList>
    </citation>
    <scope>NUCLEOTIDE SEQUENCE [LARGE SCALE GENOMIC DNA]</scope>
    <source>
        <strain evidence="3 4">CCBAU10050</strain>
    </source>
</reference>
<protein>
    <submittedName>
        <fullName evidence="3">Alpha/beta hydrolase</fullName>
    </submittedName>
</protein>
<gene>
    <name evidence="3" type="ORF">G6N76_18080</name>
</gene>
<dbReference type="RefSeq" id="WP_163898569.1">
    <property type="nucleotide sequence ID" value="NZ_CP048426.1"/>
</dbReference>
<feature type="domain" description="Alpha/beta hydrolase fold-3" evidence="2">
    <location>
        <begin position="35"/>
        <end position="232"/>
    </location>
</feature>
<dbReference type="SUPFAM" id="SSF53474">
    <property type="entry name" value="alpha/beta-Hydrolases"/>
    <property type="match status" value="1"/>
</dbReference>
<evidence type="ECO:0000313" key="3">
    <source>
        <dbReference type="EMBL" id="NGO65582.1"/>
    </source>
</evidence>
<dbReference type="EMBL" id="JAAKZH010000006">
    <property type="protein sequence ID" value="NGO65582.1"/>
    <property type="molecule type" value="Genomic_DNA"/>
</dbReference>
<comment type="caution">
    <text evidence="3">The sequence shown here is derived from an EMBL/GenBank/DDBJ whole genome shotgun (WGS) entry which is preliminary data.</text>
</comment>
<dbReference type="PANTHER" id="PTHR48081">
    <property type="entry name" value="AB HYDROLASE SUPERFAMILY PROTEIN C4A8.06C"/>
    <property type="match status" value="1"/>
</dbReference>
<proteinExistence type="predicted"/>
<dbReference type="InterPro" id="IPR013094">
    <property type="entry name" value="AB_hydrolase_3"/>
</dbReference>
<dbReference type="Pfam" id="PF07859">
    <property type="entry name" value="Abhydrolase_3"/>
    <property type="match status" value="1"/>
</dbReference>
<dbReference type="GO" id="GO:0016787">
    <property type="term" value="F:hydrolase activity"/>
    <property type="evidence" value="ECO:0007669"/>
    <property type="project" value="UniProtKB-KW"/>
</dbReference>
<dbReference type="PANTHER" id="PTHR48081:SF8">
    <property type="entry name" value="ALPHA_BETA HYDROLASE FOLD-3 DOMAIN-CONTAINING PROTEIN-RELATED"/>
    <property type="match status" value="1"/>
</dbReference>
<keyword evidence="1 3" id="KW-0378">Hydrolase</keyword>
<evidence type="ECO:0000313" key="4">
    <source>
        <dbReference type="Proteomes" id="UP000477849"/>
    </source>
</evidence>
<dbReference type="AlphaFoldDB" id="A0A6M1RVT0"/>
<accession>A0A6M1RVT0</accession>
<keyword evidence="4" id="KW-1185">Reference proteome</keyword>